<keyword evidence="6 7" id="KW-0472">Membrane</keyword>
<feature type="transmembrane region" description="Helical" evidence="7">
    <location>
        <begin position="246"/>
        <end position="266"/>
    </location>
</feature>
<feature type="transmembrane region" description="Helical" evidence="7">
    <location>
        <begin position="217"/>
        <end position="234"/>
    </location>
</feature>
<reference evidence="9" key="1">
    <citation type="submission" date="2021-04" db="EMBL/GenBank/DDBJ databases">
        <title>Genome based classification of Actinospica acidithermotolerans sp. nov., an actinobacterium isolated from an Indonesian hot spring.</title>
        <authorList>
            <person name="Kusuma A.B."/>
            <person name="Putra K.E."/>
            <person name="Nafisah S."/>
            <person name="Loh J."/>
            <person name="Nouioui I."/>
            <person name="Goodfellow M."/>
        </authorList>
    </citation>
    <scope>NUCLEOTIDE SEQUENCE</scope>
    <source>
        <strain evidence="9">MGRD01-02</strain>
    </source>
</reference>
<dbReference type="InterPro" id="IPR011701">
    <property type="entry name" value="MFS"/>
</dbReference>
<proteinExistence type="predicted"/>
<keyword evidence="5 7" id="KW-1133">Transmembrane helix</keyword>
<evidence type="ECO:0000313" key="9">
    <source>
        <dbReference type="EMBL" id="MBR7830611.1"/>
    </source>
</evidence>
<evidence type="ECO:0000313" key="10">
    <source>
        <dbReference type="Proteomes" id="UP000676325"/>
    </source>
</evidence>
<feature type="transmembrane region" description="Helical" evidence="7">
    <location>
        <begin position="187"/>
        <end position="205"/>
    </location>
</feature>
<sequence length="568" mass="59683">MTSPNETSAPTVSAPEQTGPVDPKRWLALTVVLVAAFMDLLDVTIVNVAIPSIQHDLNAGYSEIQWVAAGYSLAFAAGLITGGRLGDIYGRKLIFVIGMAGFTVASALSGLATSPEFLIGARIFQGAMAALMVPQILAIIHVSFPKEERGKVFGMYGGIAGSATVFGPIIGGLLVQYNLFGWEWRPIFLVNIPVGVLGVIAALFYIRESKSEKALRLDLVGMALVTVGVLLLVYPLTEGRDLGWPAWTFAMIGGSAVVLVAFVYYSRSVGRRLGSPLLPLSLFSARSFASGFNVNLVFNLATGSFFLMWTLYMQDGLGWTPLHAGLTGIPWSLGLAIAAGLSVQYLAPALGKFTLIIGGVLLSLGALLFIGTVGRYSTGIHSWEMIPALFVMGLGVGLVVAPLMDFALTDVPNESAGSASGAINMTWQMGMTVGIAIVGVIFLSPMGAQAGKAVDSLTPQITQQLTAAGVPEPLNAPIIAAYKQCAQDRASETDSSVTPASCKQAPPSELPAATATKVEQILEGEAATVDAKTFSDSFQIGLVYVIGFVLLTTAIMFALPKKAKPQEL</sequence>
<dbReference type="InterPro" id="IPR036259">
    <property type="entry name" value="MFS_trans_sf"/>
</dbReference>
<feature type="transmembrane region" description="Helical" evidence="7">
    <location>
        <begin position="329"/>
        <end position="346"/>
    </location>
</feature>
<dbReference type="InterPro" id="IPR004638">
    <property type="entry name" value="EmrB-like"/>
</dbReference>
<dbReference type="Gene3D" id="1.20.1720.10">
    <property type="entry name" value="Multidrug resistance protein D"/>
    <property type="match status" value="1"/>
</dbReference>
<keyword evidence="10" id="KW-1185">Reference proteome</keyword>
<dbReference type="Proteomes" id="UP000676325">
    <property type="component" value="Unassembled WGS sequence"/>
</dbReference>
<feature type="transmembrane region" description="Helical" evidence="7">
    <location>
        <begin position="26"/>
        <end position="52"/>
    </location>
</feature>
<evidence type="ECO:0000256" key="7">
    <source>
        <dbReference type="SAM" id="Phobius"/>
    </source>
</evidence>
<feature type="transmembrane region" description="Helical" evidence="7">
    <location>
        <begin position="538"/>
        <end position="559"/>
    </location>
</feature>
<dbReference type="PANTHER" id="PTHR42718:SF39">
    <property type="entry name" value="ACTINORHODIN TRANSPORTER-RELATED"/>
    <property type="match status" value="1"/>
</dbReference>
<protein>
    <submittedName>
        <fullName evidence="9">MFS transporter</fullName>
    </submittedName>
</protein>
<organism evidence="9 10">
    <name type="scientific">Actinospica acidithermotolerans</name>
    <dbReference type="NCBI Taxonomy" id="2828514"/>
    <lineage>
        <taxon>Bacteria</taxon>
        <taxon>Bacillati</taxon>
        <taxon>Actinomycetota</taxon>
        <taxon>Actinomycetes</taxon>
        <taxon>Catenulisporales</taxon>
        <taxon>Actinospicaceae</taxon>
        <taxon>Actinospica</taxon>
    </lineage>
</organism>
<feature type="transmembrane region" description="Helical" evidence="7">
    <location>
        <begin position="385"/>
        <end position="408"/>
    </location>
</feature>
<feature type="domain" description="Major facilitator superfamily (MFS) profile" evidence="8">
    <location>
        <begin position="28"/>
        <end position="564"/>
    </location>
</feature>
<dbReference type="GO" id="GO:0005886">
    <property type="term" value="C:plasma membrane"/>
    <property type="evidence" value="ECO:0007669"/>
    <property type="project" value="UniProtKB-SubCell"/>
</dbReference>
<gene>
    <name evidence="9" type="ORF">KDK95_30195</name>
</gene>
<comment type="caution">
    <text evidence="9">The sequence shown here is derived from an EMBL/GenBank/DDBJ whole genome shotgun (WGS) entry which is preliminary data.</text>
</comment>
<accession>A0A941EFP9</accession>
<feature type="transmembrane region" description="Helical" evidence="7">
    <location>
        <begin position="152"/>
        <end position="175"/>
    </location>
</feature>
<feature type="transmembrane region" description="Helical" evidence="7">
    <location>
        <begin position="64"/>
        <end position="81"/>
    </location>
</feature>
<keyword evidence="4 7" id="KW-0812">Transmembrane</keyword>
<dbReference type="PANTHER" id="PTHR42718">
    <property type="entry name" value="MAJOR FACILITATOR SUPERFAMILY MULTIDRUG TRANSPORTER MFSC"/>
    <property type="match status" value="1"/>
</dbReference>
<dbReference type="Pfam" id="PF07690">
    <property type="entry name" value="MFS_1"/>
    <property type="match status" value="1"/>
</dbReference>
<name>A0A941EFP9_9ACTN</name>
<evidence type="ECO:0000256" key="6">
    <source>
        <dbReference type="ARBA" id="ARBA00023136"/>
    </source>
</evidence>
<dbReference type="CDD" id="cd17321">
    <property type="entry name" value="MFS_MMR_MDR_like"/>
    <property type="match status" value="1"/>
</dbReference>
<keyword evidence="2" id="KW-0813">Transport</keyword>
<evidence type="ECO:0000256" key="4">
    <source>
        <dbReference type="ARBA" id="ARBA00022692"/>
    </source>
</evidence>
<dbReference type="EMBL" id="JAGSOH010000143">
    <property type="protein sequence ID" value="MBR7830611.1"/>
    <property type="molecule type" value="Genomic_DNA"/>
</dbReference>
<feature type="transmembrane region" description="Helical" evidence="7">
    <location>
        <begin position="119"/>
        <end position="140"/>
    </location>
</feature>
<dbReference type="NCBIfam" id="TIGR00711">
    <property type="entry name" value="efflux_EmrB"/>
    <property type="match status" value="1"/>
</dbReference>
<comment type="subcellular location">
    <subcellularLocation>
        <location evidence="1">Cell membrane</location>
        <topology evidence="1">Multi-pass membrane protein</topology>
    </subcellularLocation>
</comment>
<dbReference type="InterPro" id="IPR020846">
    <property type="entry name" value="MFS_dom"/>
</dbReference>
<dbReference type="PROSITE" id="PS50850">
    <property type="entry name" value="MFS"/>
    <property type="match status" value="1"/>
</dbReference>
<dbReference type="SUPFAM" id="SSF103473">
    <property type="entry name" value="MFS general substrate transporter"/>
    <property type="match status" value="1"/>
</dbReference>
<dbReference type="AlphaFoldDB" id="A0A941EFP9"/>
<dbReference type="GO" id="GO:0022857">
    <property type="term" value="F:transmembrane transporter activity"/>
    <property type="evidence" value="ECO:0007669"/>
    <property type="project" value="InterPro"/>
</dbReference>
<feature type="transmembrane region" description="Helical" evidence="7">
    <location>
        <begin position="93"/>
        <end position="113"/>
    </location>
</feature>
<feature type="transmembrane region" description="Helical" evidence="7">
    <location>
        <begin position="287"/>
        <end position="309"/>
    </location>
</feature>
<evidence type="ECO:0000256" key="5">
    <source>
        <dbReference type="ARBA" id="ARBA00022989"/>
    </source>
</evidence>
<keyword evidence="3" id="KW-1003">Cell membrane</keyword>
<dbReference type="RefSeq" id="WP_212521733.1">
    <property type="nucleotide sequence ID" value="NZ_JAGSOH010000143.1"/>
</dbReference>
<evidence type="ECO:0000256" key="2">
    <source>
        <dbReference type="ARBA" id="ARBA00022448"/>
    </source>
</evidence>
<evidence type="ECO:0000256" key="3">
    <source>
        <dbReference type="ARBA" id="ARBA00022475"/>
    </source>
</evidence>
<feature type="transmembrane region" description="Helical" evidence="7">
    <location>
        <begin position="353"/>
        <end position="373"/>
    </location>
</feature>
<feature type="transmembrane region" description="Helical" evidence="7">
    <location>
        <begin position="429"/>
        <end position="448"/>
    </location>
</feature>
<dbReference type="Gene3D" id="1.20.1250.20">
    <property type="entry name" value="MFS general substrate transporter like domains"/>
    <property type="match status" value="1"/>
</dbReference>
<evidence type="ECO:0000256" key="1">
    <source>
        <dbReference type="ARBA" id="ARBA00004651"/>
    </source>
</evidence>
<evidence type="ECO:0000259" key="8">
    <source>
        <dbReference type="PROSITE" id="PS50850"/>
    </source>
</evidence>
<dbReference type="PRINTS" id="PR01036">
    <property type="entry name" value="TCRTETB"/>
</dbReference>